<protein>
    <submittedName>
        <fullName evidence="6">Transferrin receptor-like dimerization domain-containing protein</fullName>
    </submittedName>
</protein>
<proteinExistence type="inferred from homology"/>
<comment type="caution">
    <text evidence="6">The sequence shown here is derived from an EMBL/GenBank/DDBJ whole genome shotgun (WGS) entry which is preliminary data.</text>
</comment>
<dbReference type="Pfam" id="PF02225">
    <property type="entry name" value="PA"/>
    <property type="match status" value="1"/>
</dbReference>
<dbReference type="Proteomes" id="UP001596091">
    <property type="component" value="Unassembled WGS sequence"/>
</dbReference>
<dbReference type="InterPro" id="IPR003137">
    <property type="entry name" value="PA_domain"/>
</dbReference>
<evidence type="ECO:0000256" key="2">
    <source>
        <dbReference type="SAM" id="SignalP"/>
    </source>
</evidence>
<reference evidence="7" key="1">
    <citation type="journal article" date="2019" name="Int. J. Syst. Evol. Microbiol.">
        <title>The Global Catalogue of Microorganisms (GCM) 10K type strain sequencing project: providing services to taxonomists for standard genome sequencing and annotation.</title>
        <authorList>
            <consortium name="The Broad Institute Genomics Platform"/>
            <consortium name="The Broad Institute Genome Sequencing Center for Infectious Disease"/>
            <person name="Wu L."/>
            <person name="Ma J."/>
        </authorList>
    </citation>
    <scope>NUCLEOTIDE SEQUENCE [LARGE SCALE GENOMIC DNA]</scope>
    <source>
        <strain evidence="7">JCM 4087</strain>
    </source>
</reference>
<feature type="domain" description="Peptidase M28" evidence="5">
    <location>
        <begin position="328"/>
        <end position="527"/>
    </location>
</feature>
<accession>A0ABW1E9U9</accession>
<feature type="signal peptide" evidence="2">
    <location>
        <begin position="1"/>
        <end position="17"/>
    </location>
</feature>
<evidence type="ECO:0000259" key="5">
    <source>
        <dbReference type="Pfam" id="PF04389"/>
    </source>
</evidence>
<comment type="similarity">
    <text evidence="1">Belongs to the peptidase M28 family. M28B subfamily.</text>
</comment>
<dbReference type="CDD" id="cd02121">
    <property type="entry name" value="PA_GCPII_like"/>
    <property type="match status" value="1"/>
</dbReference>
<dbReference type="SUPFAM" id="SSF47672">
    <property type="entry name" value="Transferrin receptor-like dimerisation domain"/>
    <property type="match status" value="1"/>
</dbReference>
<sequence length="746" mass="82879">MRLFVAAVSLFALTAQAADTGRPLRGYTAETSATEVQWEQKFREIPDRDRLRENMRRLSARPHHVGSPYDKDNAEWLLAQLKSYGLDANIEEFTTLFPTPKSRLLELEGPKPFKATLQEPVIPEDPTSNQTSEQLPTYNAFSHDGDVTAPLVYVNYGRPEDYEVLDQMGVSVKGAIVIARYGASWRGIKPKVAAEHGAVGCIIYSDPHDDGYSQGDTYPAGPTRPPEGVQRGSVMDMPVYPGDPQTPGVGAKPGVKLIPLDEVKTITKIPVLPISYADATPFLESLKGQTVPIPWRGSLPLTYHSGPSIVKAHLALAFNWDRKTLYDVVAKIPGSKYPDQWVIRGNHHDGWVNGAEDPISGASPELEEARSLGELVKQGWKPSRTIIYCFWDGEEPALLGSTEWAEYHADELKQHAVAYFNTDGNGRGYFGAEGSHTLENFVNDVAKDIKDPETGMSVWKRARLVDISRATPKDRAEIRSRADMRIPALGSGSDYTVFIDHLGVASVNLGYGGEDTGGQYHSIYDDFYWYTHYSDTDFSYGRALAQTAGTMILRMADADVLPFQFTDLADTVHMYLTQLKELDTEERDKAKERDKEISEGVYDALKDPKKTLVPPPTETIPPYLNFAPLEQASDDLTEAAQAYDKAYSAAAAANPDPKLNEDLMRSERLLTDSRGLPNRPWFEHLLYAPGFYTGYGVKTIPGVREAIEQKQWSEANEQINHVSEALEHEVDLLKQATKLLPAKPSE</sequence>
<keyword evidence="2" id="KW-0732">Signal</keyword>
<evidence type="ECO:0000256" key="1">
    <source>
        <dbReference type="ARBA" id="ARBA00005634"/>
    </source>
</evidence>
<dbReference type="RefSeq" id="WP_263335237.1">
    <property type="nucleotide sequence ID" value="NZ_JAGSYH010000002.1"/>
</dbReference>
<name>A0ABW1E9U9_9BACT</name>
<organism evidence="6 7">
    <name type="scientific">Acidicapsa dinghuensis</name>
    <dbReference type="NCBI Taxonomy" id="2218256"/>
    <lineage>
        <taxon>Bacteria</taxon>
        <taxon>Pseudomonadati</taxon>
        <taxon>Acidobacteriota</taxon>
        <taxon>Terriglobia</taxon>
        <taxon>Terriglobales</taxon>
        <taxon>Acidobacteriaceae</taxon>
        <taxon>Acidicapsa</taxon>
    </lineage>
</organism>
<dbReference type="PANTHER" id="PTHR10404:SF46">
    <property type="entry name" value="VACUOLAR PROTEIN SORTING-ASSOCIATED PROTEIN 70"/>
    <property type="match status" value="1"/>
</dbReference>
<dbReference type="PANTHER" id="PTHR10404">
    <property type="entry name" value="N-ACETYLATED-ALPHA-LINKED ACIDIC DIPEPTIDASE"/>
    <property type="match status" value="1"/>
</dbReference>
<feature type="domain" description="PA" evidence="3">
    <location>
        <begin position="147"/>
        <end position="231"/>
    </location>
</feature>
<keyword evidence="7" id="KW-1185">Reference proteome</keyword>
<evidence type="ECO:0000259" key="3">
    <source>
        <dbReference type="Pfam" id="PF02225"/>
    </source>
</evidence>
<evidence type="ECO:0000313" key="6">
    <source>
        <dbReference type="EMBL" id="MFC5860739.1"/>
    </source>
</evidence>
<dbReference type="Gene3D" id="1.20.930.40">
    <property type="entry name" value="Transferrin receptor-like, dimerisation domain"/>
    <property type="match status" value="1"/>
</dbReference>
<dbReference type="EMBL" id="JBHSPH010000001">
    <property type="protein sequence ID" value="MFC5860739.1"/>
    <property type="molecule type" value="Genomic_DNA"/>
</dbReference>
<feature type="domain" description="Transferrin receptor-like dimerisation" evidence="4">
    <location>
        <begin position="624"/>
        <end position="733"/>
    </location>
</feature>
<dbReference type="InterPro" id="IPR039373">
    <property type="entry name" value="Peptidase_M28B"/>
</dbReference>
<dbReference type="Gene3D" id="3.40.630.10">
    <property type="entry name" value="Zn peptidases"/>
    <property type="match status" value="1"/>
</dbReference>
<dbReference type="InterPro" id="IPR007484">
    <property type="entry name" value="Peptidase_M28"/>
</dbReference>
<dbReference type="Pfam" id="PF04253">
    <property type="entry name" value="TFR_dimer"/>
    <property type="match status" value="1"/>
</dbReference>
<evidence type="ECO:0000313" key="7">
    <source>
        <dbReference type="Proteomes" id="UP001596091"/>
    </source>
</evidence>
<dbReference type="Pfam" id="PF04389">
    <property type="entry name" value="Peptidase_M28"/>
    <property type="match status" value="1"/>
</dbReference>
<gene>
    <name evidence="6" type="ORF">ACFPT7_00375</name>
</gene>
<dbReference type="InterPro" id="IPR036757">
    <property type="entry name" value="TFR-like_dimer_dom_sf"/>
</dbReference>
<dbReference type="InterPro" id="IPR007365">
    <property type="entry name" value="TFR-like_dimer_dom"/>
</dbReference>
<evidence type="ECO:0000259" key="4">
    <source>
        <dbReference type="Pfam" id="PF04253"/>
    </source>
</evidence>
<feature type="chain" id="PRO_5045850147" evidence="2">
    <location>
        <begin position="18"/>
        <end position="746"/>
    </location>
</feature>
<dbReference type="SUPFAM" id="SSF52025">
    <property type="entry name" value="PA domain"/>
    <property type="match status" value="1"/>
</dbReference>
<dbReference type="InterPro" id="IPR046450">
    <property type="entry name" value="PA_dom_sf"/>
</dbReference>
<dbReference type="SUPFAM" id="SSF53187">
    <property type="entry name" value="Zn-dependent exopeptidases"/>
    <property type="match status" value="1"/>
</dbReference>
<dbReference type="Gene3D" id="3.50.30.30">
    <property type="match status" value="1"/>
</dbReference>